<name>X6NPL4_RETFI</name>
<dbReference type="AlphaFoldDB" id="X6NPL4"/>
<dbReference type="InterPro" id="IPR027484">
    <property type="entry name" value="PInositol-4-P-5-kinase_N"/>
</dbReference>
<dbReference type="SUPFAM" id="SSF56104">
    <property type="entry name" value="SAICAR synthase-like"/>
    <property type="match status" value="1"/>
</dbReference>
<protein>
    <submittedName>
        <fullName evidence="1">Uncharacterized protein</fullName>
    </submittedName>
</protein>
<accession>X6NPL4</accession>
<proteinExistence type="predicted"/>
<sequence>IVVHMINGIRQATRTESNEAKEWKLDTIGDEHFPKSIKDVKGVNKFAVVLENKLTTGNQSTKGLLVEFTDYAPNVFGAMRRELYQITEEEYLQSIKLEDEDDWLSQCNFSEGKSGYVLVISIFISV</sequence>
<comment type="caution">
    <text evidence="1">The sequence shown here is derived from an EMBL/GenBank/DDBJ whole genome shotgun (WGS) entry which is preliminary data.</text>
</comment>
<organism evidence="1 2">
    <name type="scientific">Reticulomyxa filosa</name>
    <dbReference type="NCBI Taxonomy" id="46433"/>
    <lineage>
        <taxon>Eukaryota</taxon>
        <taxon>Sar</taxon>
        <taxon>Rhizaria</taxon>
        <taxon>Retaria</taxon>
        <taxon>Foraminifera</taxon>
        <taxon>Monothalamids</taxon>
        <taxon>Reticulomyxidae</taxon>
        <taxon>Reticulomyxa</taxon>
    </lineage>
</organism>
<feature type="non-terminal residue" evidence="1">
    <location>
        <position position="1"/>
    </location>
</feature>
<dbReference type="Proteomes" id="UP000023152">
    <property type="component" value="Unassembled WGS sequence"/>
</dbReference>
<reference evidence="1 2" key="1">
    <citation type="journal article" date="2013" name="Curr. Biol.">
        <title>The Genome of the Foraminiferan Reticulomyxa filosa.</title>
        <authorList>
            <person name="Glockner G."/>
            <person name="Hulsmann N."/>
            <person name="Schleicher M."/>
            <person name="Noegel A.A."/>
            <person name="Eichinger L."/>
            <person name="Gallinger C."/>
            <person name="Pawlowski J."/>
            <person name="Sierra R."/>
            <person name="Euteneuer U."/>
            <person name="Pillet L."/>
            <person name="Moustafa A."/>
            <person name="Platzer M."/>
            <person name="Groth M."/>
            <person name="Szafranski K."/>
            <person name="Schliwa M."/>
        </authorList>
    </citation>
    <scope>NUCLEOTIDE SEQUENCE [LARGE SCALE GENOMIC DNA]</scope>
</reference>
<evidence type="ECO:0000313" key="1">
    <source>
        <dbReference type="EMBL" id="ETO27936.1"/>
    </source>
</evidence>
<gene>
    <name evidence="1" type="ORF">RFI_09201</name>
</gene>
<dbReference type="EMBL" id="ASPP01006956">
    <property type="protein sequence ID" value="ETO27936.1"/>
    <property type="molecule type" value="Genomic_DNA"/>
</dbReference>
<keyword evidence="2" id="KW-1185">Reference proteome</keyword>
<evidence type="ECO:0000313" key="2">
    <source>
        <dbReference type="Proteomes" id="UP000023152"/>
    </source>
</evidence>
<dbReference type="Gene3D" id="3.30.800.10">
    <property type="entry name" value="Phosphatidylinositol Phosphate Kinase II Beta"/>
    <property type="match status" value="1"/>
</dbReference>